<evidence type="ECO:0000313" key="2">
    <source>
        <dbReference type="EMBL" id="THH01053.1"/>
    </source>
</evidence>
<accession>A0A4V6S114</accession>
<name>A0A4V6S114_9APHY</name>
<keyword evidence="1" id="KW-0472">Membrane</keyword>
<keyword evidence="3" id="KW-1185">Reference proteome</keyword>
<protein>
    <submittedName>
        <fullName evidence="2">Uncharacterized protein</fullName>
    </submittedName>
</protein>
<feature type="transmembrane region" description="Helical" evidence="1">
    <location>
        <begin position="21"/>
        <end position="41"/>
    </location>
</feature>
<reference evidence="2 3" key="1">
    <citation type="submission" date="2019-02" db="EMBL/GenBank/DDBJ databases">
        <title>Genome sequencing of the rare red list fungi Phlebia centrifuga.</title>
        <authorList>
            <person name="Buettner E."/>
            <person name="Kellner H."/>
        </authorList>
    </citation>
    <scope>NUCLEOTIDE SEQUENCE [LARGE SCALE GENOMIC DNA]</scope>
    <source>
        <strain evidence="2 3">DSM 108282</strain>
    </source>
</reference>
<feature type="transmembrane region" description="Helical" evidence="1">
    <location>
        <begin position="72"/>
        <end position="91"/>
    </location>
</feature>
<dbReference type="Proteomes" id="UP000309038">
    <property type="component" value="Unassembled WGS sequence"/>
</dbReference>
<sequence>MAQPSEIVAALEAEQISSLMFYSAAGTRIAVIVAEILLLAVTWHKTFWSWVLAARLGVHTPLTTLFLRDGTVYFVAQVLAISIIQMLRNILSSDSFTAFPIDDIIAVSIPILISRFLLNLRQVRELENATQGAWNSTFTIPGFRVPTLDSFVGNMGEELDFTLDDVPCETEGSISVEVPDPAVSHPAEEFDYEIQGVPRGVQYA</sequence>
<proteinExistence type="predicted"/>
<keyword evidence="1" id="KW-1133">Transmembrane helix</keyword>
<comment type="caution">
    <text evidence="2">The sequence shown here is derived from an EMBL/GenBank/DDBJ whole genome shotgun (WGS) entry which is preliminary data.</text>
</comment>
<evidence type="ECO:0000256" key="1">
    <source>
        <dbReference type="SAM" id="Phobius"/>
    </source>
</evidence>
<feature type="transmembrane region" description="Helical" evidence="1">
    <location>
        <begin position="97"/>
        <end position="118"/>
    </location>
</feature>
<dbReference type="AlphaFoldDB" id="A0A4V6S114"/>
<organism evidence="2 3">
    <name type="scientific">Hermanssonia centrifuga</name>
    <dbReference type="NCBI Taxonomy" id="98765"/>
    <lineage>
        <taxon>Eukaryota</taxon>
        <taxon>Fungi</taxon>
        <taxon>Dikarya</taxon>
        <taxon>Basidiomycota</taxon>
        <taxon>Agaricomycotina</taxon>
        <taxon>Agaricomycetes</taxon>
        <taxon>Polyporales</taxon>
        <taxon>Meruliaceae</taxon>
        <taxon>Hermanssonia</taxon>
    </lineage>
</organism>
<dbReference type="EMBL" id="SGPJ01000033">
    <property type="protein sequence ID" value="THH01053.1"/>
    <property type="molecule type" value="Genomic_DNA"/>
</dbReference>
<evidence type="ECO:0000313" key="3">
    <source>
        <dbReference type="Proteomes" id="UP000309038"/>
    </source>
</evidence>
<gene>
    <name evidence="2" type="ORF">EW026_g1585</name>
</gene>
<keyword evidence="1" id="KW-0812">Transmembrane</keyword>